<dbReference type="PROSITE" id="PS00041">
    <property type="entry name" value="HTH_ARAC_FAMILY_1"/>
    <property type="match status" value="1"/>
</dbReference>
<comment type="caution">
    <text evidence="5">The sequence shown here is derived from an EMBL/GenBank/DDBJ whole genome shotgun (WGS) entry which is preliminary data.</text>
</comment>
<evidence type="ECO:0000313" key="5">
    <source>
        <dbReference type="EMBL" id="RCR71322.1"/>
    </source>
</evidence>
<organism evidence="5 6">
    <name type="scientific">Larkinella punicea</name>
    <dbReference type="NCBI Taxonomy" id="2315727"/>
    <lineage>
        <taxon>Bacteria</taxon>
        <taxon>Pseudomonadati</taxon>
        <taxon>Bacteroidota</taxon>
        <taxon>Cytophagia</taxon>
        <taxon>Cytophagales</taxon>
        <taxon>Spirosomataceae</taxon>
        <taxon>Larkinella</taxon>
    </lineage>
</organism>
<dbReference type="InterPro" id="IPR009057">
    <property type="entry name" value="Homeodomain-like_sf"/>
</dbReference>
<accession>A0A368JV36</accession>
<evidence type="ECO:0000256" key="3">
    <source>
        <dbReference type="ARBA" id="ARBA00023163"/>
    </source>
</evidence>
<dbReference type="RefSeq" id="WP_114404563.1">
    <property type="nucleotide sequence ID" value="NZ_QOWE01000002.1"/>
</dbReference>
<dbReference type="InterPro" id="IPR018060">
    <property type="entry name" value="HTH_AraC"/>
</dbReference>
<evidence type="ECO:0000256" key="1">
    <source>
        <dbReference type="ARBA" id="ARBA00023015"/>
    </source>
</evidence>
<dbReference type="GO" id="GO:0003700">
    <property type="term" value="F:DNA-binding transcription factor activity"/>
    <property type="evidence" value="ECO:0007669"/>
    <property type="project" value="InterPro"/>
</dbReference>
<dbReference type="SUPFAM" id="SSF51215">
    <property type="entry name" value="Regulatory protein AraC"/>
    <property type="match status" value="1"/>
</dbReference>
<keyword evidence="3" id="KW-0804">Transcription</keyword>
<gene>
    <name evidence="5" type="ORF">DUE52_03505</name>
</gene>
<evidence type="ECO:0000259" key="4">
    <source>
        <dbReference type="PROSITE" id="PS01124"/>
    </source>
</evidence>
<keyword evidence="1" id="KW-0805">Transcription regulation</keyword>
<dbReference type="Pfam" id="PF12833">
    <property type="entry name" value="HTH_18"/>
    <property type="match status" value="1"/>
</dbReference>
<name>A0A368JV36_9BACT</name>
<evidence type="ECO:0000256" key="2">
    <source>
        <dbReference type="ARBA" id="ARBA00023125"/>
    </source>
</evidence>
<dbReference type="Gene3D" id="1.10.10.60">
    <property type="entry name" value="Homeodomain-like"/>
    <property type="match status" value="2"/>
</dbReference>
<reference evidence="5 6" key="1">
    <citation type="submission" date="2018-07" db="EMBL/GenBank/DDBJ databases">
        <title>Genome analysis of Larkinella rosea.</title>
        <authorList>
            <person name="Zhou Z."/>
            <person name="Wang G."/>
        </authorList>
    </citation>
    <scope>NUCLEOTIDE SEQUENCE [LARGE SCALE GENOMIC DNA]</scope>
    <source>
        <strain evidence="6">zzj9</strain>
    </source>
</reference>
<dbReference type="EMBL" id="QOWE01000002">
    <property type="protein sequence ID" value="RCR71322.1"/>
    <property type="molecule type" value="Genomic_DNA"/>
</dbReference>
<dbReference type="PROSITE" id="PS01124">
    <property type="entry name" value="HTH_ARAC_FAMILY_2"/>
    <property type="match status" value="1"/>
</dbReference>
<dbReference type="InterPro" id="IPR018062">
    <property type="entry name" value="HTH_AraC-typ_CS"/>
</dbReference>
<evidence type="ECO:0000313" key="6">
    <source>
        <dbReference type="Proteomes" id="UP000253383"/>
    </source>
</evidence>
<dbReference type="InterPro" id="IPR003313">
    <property type="entry name" value="AraC-bd"/>
</dbReference>
<dbReference type="InterPro" id="IPR037923">
    <property type="entry name" value="HTH-like"/>
</dbReference>
<dbReference type="AlphaFoldDB" id="A0A368JV36"/>
<keyword evidence="6" id="KW-1185">Reference proteome</keyword>
<dbReference type="PANTHER" id="PTHR43280:SF28">
    <property type="entry name" value="HTH-TYPE TRANSCRIPTIONAL ACTIVATOR RHAS"/>
    <property type="match status" value="1"/>
</dbReference>
<keyword evidence="2" id="KW-0238">DNA-binding</keyword>
<feature type="domain" description="HTH araC/xylS-type" evidence="4">
    <location>
        <begin position="180"/>
        <end position="280"/>
    </location>
</feature>
<dbReference type="Proteomes" id="UP000253383">
    <property type="component" value="Unassembled WGS sequence"/>
</dbReference>
<dbReference type="GO" id="GO:0043565">
    <property type="term" value="F:sequence-specific DNA binding"/>
    <property type="evidence" value="ECO:0007669"/>
    <property type="project" value="InterPro"/>
</dbReference>
<dbReference type="SUPFAM" id="SSF46689">
    <property type="entry name" value="Homeodomain-like"/>
    <property type="match status" value="2"/>
</dbReference>
<dbReference type="SMART" id="SM00342">
    <property type="entry name" value="HTH_ARAC"/>
    <property type="match status" value="1"/>
</dbReference>
<dbReference type="OrthoDB" id="2569619at2"/>
<proteinExistence type="predicted"/>
<dbReference type="InterPro" id="IPR014710">
    <property type="entry name" value="RmlC-like_jellyroll"/>
</dbReference>
<dbReference type="Gene3D" id="2.60.120.10">
    <property type="entry name" value="Jelly Rolls"/>
    <property type="match status" value="1"/>
</dbReference>
<sequence length="282" mass="32545">MKRYLQQEPLIVQQVETSQWLLPVHTHDFYELILIGKGSGYHIINDNRFPYTAGDVYFLGPSDHHSFSVVEKTQFCFLTFTDAYLSGLVNVKNTVWKRIKTYSLHTTQGFTGSLVNNVTDQQHLNALLSILLSEQKSPRQLSSPIVDALMSVMLSLVERQISQQQLKSIQTLTPSADLVPSIIAYICQHIMQPESLRIEQLADVFHYSPGHLSALFKQQVGESLQHYIIQYKLKLVEKRLRLSTLTVSQIADEFGFTDICHLNKLFKRYYQHTPMVYRRVRV</sequence>
<dbReference type="Pfam" id="PF02311">
    <property type="entry name" value="AraC_binding"/>
    <property type="match status" value="1"/>
</dbReference>
<dbReference type="PANTHER" id="PTHR43280">
    <property type="entry name" value="ARAC-FAMILY TRANSCRIPTIONAL REGULATOR"/>
    <property type="match status" value="1"/>
</dbReference>
<protein>
    <submittedName>
        <fullName evidence="5">AraC family transcriptional regulator</fullName>
    </submittedName>
</protein>